<reference evidence="2 3" key="1">
    <citation type="submission" date="2023-09" db="EMBL/GenBank/DDBJ databases">
        <title>Xinfangfangia sedmenti sp. nov., isolated the sedment.</title>
        <authorList>
            <person name="Xu L."/>
        </authorList>
    </citation>
    <scope>NUCLEOTIDE SEQUENCE [LARGE SCALE GENOMIC DNA]</scope>
    <source>
        <strain evidence="2 3">LG-4</strain>
    </source>
</reference>
<name>A0ABU1FAZ2_9RHOB</name>
<evidence type="ECO:0000313" key="2">
    <source>
        <dbReference type="EMBL" id="MDR5654025.1"/>
    </source>
</evidence>
<keyword evidence="3" id="KW-1185">Reference proteome</keyword>
<protein>
    <submittedName>
        <fullName evidence="2">Uncharacterized protein</fullName>
    </submittedName>
</protein>
<gene>
    <name evidence="2" type="ORF">RGD00_15535</name>
</gene>
<sequence length="129" mass="13801">MVRGWAQATAMLALSAGAAAAQEARAFFPAAQCAAFWMGRSDVAAGSRHLDAHPSDRDRARAFRDAAVRLGGGDAGKIDAFIAEERPRMALTVRAHVLGGDAASRDIHDRLLKRCEDFAATQPETRDLP</sequence>
<organism evidence="2 3">
    <name type="scientific">Ruixingdingia sedimenti</name>
    <dbReference type="NCBI Taxonomy" id="3073604"/>
    <lineage>
        <taxon>Bacteria</taxon>
        <taxon>Pseudomonadati</taxon>
        <taxon>Pseudomonadota</taxon>
        <taxon>Alphaproteobacteria</taxon>
        <taxon>Rhodobacterales</taxon>
        <taxon>Paracoccaceae</taxon>
        <taxon>Ruixingdingia</taxon>
    </lineage>
</organism>
<feature type="chain" id="PRO_5047178988" evidence="1">
    <location>
        <begin position="22"/>
        <end position="129"/>
    </location>
</feature>
<evidence type="ECO:0000256" key="1">
    <source>
        <dbReference type="SAM" id="SignalP"/>
    </source>
</evidence>
<keyword evidence="1" id="KW-0732">Signal</keyword>
<dbReference type="Proteomes" id="UP001247754">
    <property type="component" value="Unassembled WGS sequence"/>
</dbReference>
<comment type="caution">
    <text evidence="2">The sequence shown here is derived from an EMBL/GenBank/DDBJ whole genome shotgun (WGS) entry which is preliminary data.</text>
</comment>
<dbReference type="EMBL" id="JAVKPH010000020">
    <property type="protein sequence ID" value="MDR5654025.1"/>
    <property type="molecule type" value="Genomic_DNA"/>
</dbReference>
<accession>A0ABU1FAZ2</accession>
<evidence type="ECO:0000313" key="3">
    <source>
        <dbReference type="Proteomes" id="UP001247754"/>
    </source>
</evidence>
<proteinExistence type="predicted"/>
<dbReference type="RefSeq" id="WP_310458200.1">
    <property type="nucleotide sequence ID" value="NZ_JAVKPH010000020.1"/>
</dbReference>
<feature type="signal peptide" evidence="1">
    <location>
        <begin position="1"/>
        <end position="21"/>
    </location>
</feature>